<comment type="function">
    <text evidence="5">Bidirectionally degrades single-stranded DNA into large acid-insoluble oligonucleotides, which are then degraded further into small acid-soluble oligonucleotides.</text>
</comment>
<evidence type="ECO:0000313" key="10">
    <source>
        <dbReference type="Proteomes" id="UP000199520"/>
    </source>
</evidence>
<evidence type="ECO:0000256" key="3">
    <source>
        <dbReference type="ARBA" id="ARBA00022801"/>
    </source>
</evidence>
<feature type="domain" description="Exonuclease VII large subunit C-terminal" evidence="7">
    <location>
        <begin position="122"/>
        <end position="335"/>
    </location>
</feature>
<reference evidence="10" key="1">
    <citation type="submission" date="2016-10" db="EMBL/GenBank/DDBJ databases">
        <authorList>
            <person name="Varghese N."/>
            <person name="Submissions S."/>
        </authorList>
    </citation>
    <scope>NUCLEOTIDE SEQUENCE [LARGE SCALE GENOMIC DNA]</scope>
    <source>
        <strain evidence="10">DSM 13327</strain>
    </source>
</reference>
<dbReference type="GO" id="GO:0003676">
    <property type="term" value="F:nucleic acid binding"/>
    <property type="evidence" value="ECO:0007669"/>
    <property type="project" value="InterPro"/>
</dbReference>
<evidence type="ECO:0000256" key="1">
    <source>
        <dbReference type="ARBA" id="ARBA00022490"/>
    </source>
</evidence>
<keyword evidence="4 5" id="KW-0269">Exonuclease</keyword>
<dbReference type="STRING" id="1123291.SAMN04490355_101942"/>
<dbReference type="OrthoDB" id="9802795at2"/>
<dbReference type="Proteomes" id="UP000199520">
    <property type="component" value="Unassembled WGS sequence"/>
</dbReference>
<dbReference type="PANTHER" id="PTHR30008">
    <property type="entry name" value="EXODEOXYRIBONUCLEASE 7 LARGE SUBUNIT"/>
    <property type="match status" value="1"/>
</dbReference>
<keyword evidence="1 5" id="KW-0963">Cytoplasm</keyword>
<organism evidence="9 10">
    <name type="scientific">Pelosinus propionicus DSM 13327</name>
    <dbReference type="NCBI Taxonomy" id="1123291"/>
    <lineage>
        <taxon>Bacteria</taxon>
        <taxon>Bacillati</taxon>
        <taxon>Bacillota</taxon>
        <taxon>Negativicutes</taxon>
        <taxon>Selenomonadales</taxon>
        <taxon>Sporomusaceae</taxon>
        <taxon>Pelosinus</taxon>
    </lineage>
</organism>
<proteinExistence type="inferred from homology"/>
<feature type="domain" description="OB-fold nucleic acid binding" evidence="8">
    <location>
        <begin position="4"/>
        <end position="98"/>
    </location>
</feature>
<keyword evidence="2 5" id="KW-0540">Nuclease</keyword>
<evidence type="ECO:0000256" key="4">
    <source>
        <dbReference type="ARBA" id="ARBA00022839"/>
    </source>
</evidence>
<dbReference type="Pfam" id="PF13742">
    <property type="entry name" value="tRNA_anti_2"/>
    <property type="match status" value="1"/>
</dbReference>
<evidence type="ECO:0000259" key="7">
    <source>
        <dbReference type="Pfam" id="PF02601"/>
    </source>
</evidence>
<comment type="similarity">
    <text evidence="5 6">Belongs to the XseA family.</text>
</comment>
<dbReference type="PANTHER" id="PTHR30008:SF0">
    <property type="entry name" value="EXODEOXYRIBONUCLEASE 7 LARGE SUBUNIT"/>
    <property type="match status" value="1"/>
</dbReference>
<dbReference type="HAMAP" id="MF_00378">
    <property type="entry name" value="Exonuc_7_L"/>
    <property type="match status" value="1"/>
</dbReference>
<dbReference type="InterPro" id="IPR003753">
    <property type="entry name" value="Exonuc_VII_L"/>
</dbReference>
<dbReference type="CDD" id="cd04489">
    <property type="entry name" value="ExoVII_LU_OBF"/>
    <property type="match status" value="1"/>
</dbReference>
<sequence length="404" mass="45588">MNIYSVSEITKYIKQLFEYDSKVSSVFIRGEISNFKKHYSGHCYFTLKDNHATIKAVMFKGRAQFLKFEPKDGMKIIVGGQITVFERDGQYQLYANQLIPDGIGELSLAFAQLKEKLENEGLFDDALKKDLPVLPKVVGILTSATGAVIKDIMIVAKRRHPGIVLKLYPVQVQGPEAPMQIVHGIEVFNELDNVEVIIVGRGGGSIEELWAFNDERVVRAIVASNIPIVSAVGHETDYTLADFAADRRAATPSQAAEFVVPDVRELYKYVSTLHNMLESNIRHVLQHHFRRLEQSTLNRVFTYPYELLADRQQVLDNCMQRLEQAIKTVVRDKKHIFTITAEKLAMLNPLAVLARGYSIVHTIDGQVVKNTTALQSGQKIEIVLNRGRVDAEIIHIQEEHHGKN</sequence>
<keyword evidence="3 5" id="KW-0378">Hydrolase</keyword>
<dbReference type="Pfam" id="PF02601">
    <property type="entry name" value="Exonuc_VII_L"/>
    <property type="match status" value="1"/>
</dbReference>
<evidence type="ECO:0000259" key="8">
    <source>
        <dbReference type="Pfam" id="PF13742"/>
    </source>
</evidence>
<protein>
    <recommendedName>
        <fullName evidence="5">Exodeoxyribonuclease 7 large subunit</fullName>
        <ecNumber evidence="5">3.1.11.6</ecNumber>
    </recommendedName>
    <alternativeName>
        <fullName evidence="5">Exodeoxyribonuclease VII large subunit</fullName>
        <shortName evidence="5">Exonuclease VII large subunit</shortName>
    </alternativeName>
</protein>
<evidence type="ECO:0000256" key="5">
    <source>
        <dbReference type="HAMAP-Rule" id="MF_00378"/>
    </source>
</evidence>
<dbReference type="EMBL" id="FOTS01000019">
    <property type="protein sequence ID" value="SFL81240.1"/>
    <property type="molecule type" value="Genomic_DNA"/>
</dbReference>
<dbReference type="InterPro" id="IPR020579">
    <property type="entry name" value="Exonuc_VII_lsu_C"/>
</dbReference>
<dbReference type="NCBIfam" id="TIGR00237">
    <property type="entry name" value="xseA"/>
    <property type="match status" value="1"/>
</dbReference>
<dbReference type="InterPro" id="IPR025824">
    <property type="entry name" value="OB-fold_nuc-bd_dom"/>
</dbReference>
<dbReference type="GO" id="GO:0009318">
    <property type="term" value="C:exodeoxyribonuclease VII complex"/>
    <property type="evidence" value="ECO:0007669"/>
    <property type="project" value="UniProtKB-UniRule"/>
</dbReference>
<comment type="catalytic activity">
    <reaction evidence="5 6">
        <text>Exonucleolytic cleavage in either 5'- to 3'- or 3'- to 5'-direction to yield nucleoside 5'-phosphates.</text>
        <dbReference type="EC" id="3.1.11.6"/>
    </reaction>
</comment>
<dbReference type="EC" id="3.1.11.6" evidence="5"/>
<evidence type="ECO:0000256" key="6">
    <source>
        <dbReference type="RuleBase" id="RU004355"/>
    </source>
</evidence>
<accession>A0A1I4KR70</accession>
<dbReference type="GO" id="GO:0005737">
    <property type="term" value="C:cytoplasm"/>
    <property type="evidence" value="ECO:0007669"/>
    <property type="project" value="UniProtKB-SubCell"/>
</dbReference>
<keyword evidence="10" id="KW-1185">Reference proteome</keyword>
<dbReference type="AlphaFoldDB" id="A0A1I4KR70"/>
<comment type="subcellular location">
    <subcellularLocation>
        <location evidence="5 6">Cytoplasm</location>
    </subcellularLocation>
</comment>
<comment type="subunit">
    <text evidence="5">Heterooligomer composed of large and small subunits.</text>
</comment>
<gene>
    <name evidence="5" type="primary">xseA</name>
    <name evidence="9" type="ORF">SAMN04490355_101942</name>
</gene>
<dbReference type="RefSeq" id="WP_090937151.1">
    <property type="nucleotide sequence ID" value="NZ_FOTS01000019.1"/>
</dbReference>
<dbReference type="GO" id="GO:0006308">
    <property type="term" value="P:DNA catabolic process"/>
    <property type="evidence" value="ECO:0007669"/>
    <property type="project" value="UniProtKB-UniRule"/>
</dbReference>
<dbReference type="GO" id="GO:0008855">
    <property type="term" value="F:exodeoxyribonuclease VII activity"/>
    <property type="evidence" value="ECO:0007669"/>
    <property type="project" value="UniProtKB-UniRule"/>
</dbReference>
<evidence type="ECO:0000256" key="2">
    <source>
        <dbReference type="ARBA" id="ARBA00022722"/>
    </source>
</evidence>
<name>A0A1I4KR70_9FIRM</name>
<evidence type="ECO:0000313" key="9">
    <source>
        <dbReference type="EMBL" id="SFL81240.1"/>
    </source>
</evidence>